<dbReference type="Proteomes" id="UP001060085">
    <property type="component" value="Linkage Group LG08"/>
</dbReference>
<evidence type="ECO:0000313" key="1">
    <source>
        <dbReference type="EMBL" id="KAI5651208.1"/>
    </source>
</evidence>
<reference evidence="2" key="1">
    <citation type="journal article" date="2023" name="Nat. Plants">
        <title>Single-cell RNA sequencing provides a high-resolution roadmap for understanding the multicellular compartmentation of specialized metabolism.</title>
        <authorList>
            <person name="Sun S."/>
            <person name="Shen X."/>
            <person name="Li Y."/>
            <person name="Li Y."/>
            <person name="Wang S."/>
            <person name="Li R."/>
            <person name="Zhang H."/>
            <person name="Shen G."/>
            <person name="Guo B."/>
            <person name="Wei J."/>
            <person name="Xu J."/>
            <person name="St-Pierre B."/>
            <person name="Chen S."/>
            <person name="Sun C."/>
        </authorList>
    </citation>
    <scope>NUCLEOTIDE SEQUENCE [LARGE SCALE GENOMIC DNA]</scope>
</reference>
<name>A0ACB9ZUS9_CATRO</name>
<gene>
    <name evidence="1" type="ORF">M9H77_37213</name>
</gene>
<organism evidence="1 2">
    <name type="scientific">Catharanthus roseus</name>
    <name type="common">Madagascar periwinkle</name>
    <name type="synonym">Vinca rosea</name>
    <dbReference type="NCBI Taxonomy" id="4058"/>
    <lineage>
        <taxon>Eukaryota</taxon>
        <taxon>Viridiplantae</taxon>
        <taxon>Streptophyta</taxon>
        <taxon>Embryophyta</taxon>
        <taxon>Tracheophyta</taxon>
        <taxon>Spermatophyta</taxon>
        <taxon>Magnoliopsida</taxon>
        <taxon>eudicotyledons</taxon>
        <taxon>Gunneridae</taxon>
        <taxon>Pentapetalae</taxon>
        <taxon>asterids</taxon>
        <taxon>lamiids</taxon>
        <taxon>Gentianales</taxon>
        <taxon>Apocynaceae</taxon>
        <taxon>Rauvolfioideae</taxon>
        <taxon>Vinceae</taxon>
        <taxon>Catharanthinae</taxon>
        <taxon>Catharanthus</taxon>
    </lineage>
</organism>
<comment type="caution">
    <text evidence="1">The sequence shown here is derived from an EMBL/GenBank/DDBJ whole genome shotgun (WGS) entry which is preliminary data.</text>
</comment>
<proteinExistence type="predicted"/>
<accession>A0ACB9ZUS9</accession>
<sequence length="197" mass="22952">MFKEKEKETEKTHEWQQILNSPGILRKSQSCNWRCYSMAFAAITHQTCITTDSGGSNHKDHDMLLSLVPIHKVTHEPQLPAEFLNLPIDLKLIDACKPGLESTYIMKVIHDHERDNEALYFQFNLKLFNVLDIQLAHYLIEEQEGRKRLPSISNVEKKEVRMLLREDPKFWTYRPLSELMICAAAGDVHFSPIFTTR</sequence>
<protein>
    <submittedName>
        <fullName evidence="1">Uncharacterized protein</fullName>
    </submittedName>
</protein>
<evidence type="ECO:0000313" key="2">
    <source>
        <dbReference type="Proteomes" id="UP001060085"/>
    </source>
</evidence>
<keyword evidence="2" id="KW-1185">Reference proteome</keyword>
<dbReference type="EMBL" id="CM044708">
    <property type="protein sequence ID" value="KAI5651208.1"/>
    <property type="molecule type" value="Genomic_DNA"/>
</dbReference>